<dbReference type="EMBL" id="BRXX01000198">
    <property type="protein sequence ID" value="GMH97317.1"/>
    <property type="molecule type" value="Genomic_DNA"/>
</dbReference>
<evidence type="ECO:0000313" key="3">
    <source>
        <dbReference type="Proteomes" id="UP001165160"/>
    </source>
</evidence>
<dbReference type="Proteomes" id="UP001165160">
    <property type="component" value="Unassembled WGS sequence"/>
</dbReference>
<dbReference type="InterPro" id="IPR036282">
    <property type="entry name" value="Glutathione-S-Trfase_C_sf"/>
</dbReference>
<dbReference type="Pfam" id="PF14497">
    <property type="entry name" value="GST_C_3"/>
    <property type="match status" value="1"/>
</dbReference>
<dbReference type="InterPro" id="IPR004046">
    <property type="entry name" value="GST_C"/>
</dbReference>
<dbReference type="Gene3D" id="3.40.30.10">
    <property type="entry name" value="Glutaredoxin"/>
    <property type="match status" value="1"/>
</dbReference>
<dbReference type="SUPFAM" id="SSF47616">
    <property type="entry name" value="GST C-terminal domain-like"/>
    <property type="match status" value="1"/>
</dbReference>
<sequence length="320" mass="34737">MNSPPYTVYYFEAFGGRAEAAHLTLAAAGVSFEKKGKDELPSAAFQCPALRDNSTGLVLAQTTVIAKFLGRRLGFDVAGGDEEIIAMKIADDIADIWKEGYSLRKQLDMARCLEWLDCMPDGSRNRGRFVRLLSVINESRSVGGLNGKGQTFLTGSEVKYVDFLLLNAIRTMEHCYGVEKVAQCLSQESCGNLKDVVENVKGLDKVKAYLETSPPVLYESISAAKLFGNAARSRSISPPKPPLQTAASISKRHSKGFVDKAVASRVDMSAPPGHTSVKKRSTINVGALHTGSIHDFNKEQRKTEQVENAWGAMFAGGGKK</sequence>
<dbReference type="Gene3D" id="1.20.1050.10">
    <property type="match status" value="1"/>
</dbReference>
<feature type="domain" description="Glutathione S-transferase C-terminal" evidence="1">
    <location>
        <begin position="145"/>
        <end position="212"/>
    </location>
</feature>
<dbReference type="PANTHER" id="PTHR11571">
    <property type="entry name" value="GLUTATHIONE S-TRANSFERASE"/>
    <property type="match status" value="1"/>
</dbReference>
<evidence type="ECO:0000259" key="1">
    <source>
        <dbReference type="Pfam" id="PF14497"/>
    </source>
</evidence>
<name>A0A9W7BVF2_9STRA</name>
<dbReference type="InterPro" id="IPR036249">
    <property type="entry name" value="Thioredoxin-like_sf"/>
</dbReference>
<dbReference type="SUPFAM" id="SSF52833">
    <property type="entry name" value="Thioredoxin-like"/>
    <property type="match status" value="1"/>
</dbReference>
<keyword evidence="3" id="KW-1185">Reference proteome</keyword>
<dbReference type="InterPro" id="IPR050213">
    <property type="entry name" value="GST_superfamily"/>
</dbReference>
<accession>A0A9W7BVF2</accession>
<comment type="caution">
    <text evidence="2">The sequence shown here is derived from an EMBL/GenBank/DDBJ whole genome shotgun (WGS) entry which is preliminary data.</text>
</comment>
<reference evidence="3" key="1">
    <citation type="journal article" date="2023" name="Commun. Biol.">
        <title>Genome analysis of Parmales, the sister group of diatoms, reveals the evolutionary specialization of diatoms from phago-mixotrophs to photoautotrophs.</title>
        <authorList>
            <person name="Ban H."/>
            <person name="Sato S."/>
            <person name="Yoshikawa S."/>
            <person name="Yamada K."/>
            <person name="Nakamura Y."/>
            <person name="Ichinomiya M."/>
            <person name="Sato N."/>
            <person name="Blanc-Mathieu R."/>
            <person name="Endo H."/>
            <person name="Kuwata A."/>
            <person name="Ogata H."/>
        </authorList>
    </citation>
    <scope>NUCLEOTIDE SEQUENCE [LARGE SCALE GENOMIC DNA]</scope>
    <source>
        <strain evidence="3">NIES 3699</strain>
    </source>
</reference>
<dbReference type="GO" id="GO:0006749">
    <property type="term" value="P:glutathione metabolic process"/>
    <property type="evidence" value="ECO:0007669"/>
    <property type="project" value="TreeGrafter"/>
</dbReference>
<dbReference type="GO" id="GO:0004364">
    <property type="term" value="F:glutathione transferase activity"/>
    <property type="evidence" value="ECO:0007669"/>
    <property type="project" value="TreeGrafter"/>
</dbReference>
<protein>
    <recommendedName>
        <fullName evidence="1">Glutathione S-transferase C-terminal domain-containing protein</fullName>
    </recommendedName>
</protein>
<dbReference type="AlphaFoldDB" id="A0A9W7BVF2"/>
<proteinExistence type="predicted"/>
<gene>
    <name evidence="2" type="ORF">TrVE_jg4045</name>
</gene>
<organism evidence="2 3">
    <name type="scientific">Triparma verrucosa</name>
    <dbReference type="NCBI Taxonomy" id="1606542"/>
    <lineage>
        <taxon>Eukaryota</taxon>
        <taxon>Sar</taxon>
        <taxon>Stramenopiles</taxon>
        <taxon>Ochrophyta</taxon>
        <taxon>Bolidophyceae</taxon>
        <taxon>Parmales</taxon>
        <taxon>Triparmaceae</taxon>
        <taxon>Triparma</taxon>
    </lineage>
</organism>
<evidence type="ECO:0000313" key="2">
    <source>
        <dbReference type="EMBL" id="GMH97317.1"/>
    </source>
</evidence>